<sequence>MTPDNSFIENDTFFGEPSQEKNHTQFMDINTGLVKSRFAYNEKEISAEEYITQTREQLLGLKGSSLMKDMKLKGAGKKMREKPLEERVRLFINSEWGLTQATYSEHSLSEGDRFRKLLVSFDEYFGLNKKKPPQKK</sequence>
<dbReference type="Proteomes" id="UP000034246">
    <property type="component" value="Unassembled WGS sequence"/>
</dbReference>
<evidence type="ECO:0000313" key="2">
    <source>
        <dbReference type="Proteomes" id="UP000034246"/>
    </source>
</evidence>
<organism evidence="1 2">
    <name type="scientific">Candidatus Woesebacteria bacterium GW2011_GWA1_39_21</name>
    <dbReference type="NCBI Taxonomy" id="1618550"/>
    <lineage>
        <taxon>Bacteria</taxon>
        <taxon>Candidatus Woeseibacteriota</taxon>
    </lineage>
</organism>
<reference evidence="1 2" key="1">
    <citation type="journal article" date="2015" name="Nature">
        <title>rRNA introns, odd ribosomes, and small enigmatic genomes across a large radiation of phyla.</title>
        <authorList>
            <person name="Brown C.T."/>
            <person name="Hug L.A."/>
            <person name="Thomas B.C."/>
            <person name="Sharon I."/>
            <person name="Castelle C.J."/>
            <person name="Singh A."/>
            <person name="Wilkins M.J."/>
            <person name="Williams K.H."/>
            <person name="Banfield J.F."/>
        </authorList>
    </citation>
    <scope>NUCLEOTIDE SEQUENCE [LARGE SCALE GENOMIC DNA]</scope>
</reference>
<gene>
    <name evidence="1" type="ORF">UT39_C0025G0012</name>
</gene>
<protein>
    <submittedName>
        <fullName evidence="1">Uncharacterized protein</fullName>
    </submittedName>
</protein>
<comment type="caution">
    <text evidence="1">The sequence shown here is derived from an EMBL/GenBank/DDBJ whole genome shotgun (WGS) entry which is preliminary data.</text>
</comment>
<proteinExistence type="predicted"/>
<dbReference type="EMBL" id="LBWP01000025">
    <property type="protein sequence ID" value="KKR09949.1"/>
    <property type="molecule type" value="Genomic_DNA"/>
</dbReference>
<accession>A0A0G0N124</accession>
<evidence type="ECO:0000313" key="1">
    <source>
        <dbReference type="EMBL" id="KKR09949.1"/>
    </source>
</evidence>
<dbReference type="AlphaFoldDB" id="A0A0G0N124"/>
<name>A0A0G0N124_9BACT</name>